<dbReference type="AlphaFoldDB" id="A0A172TQ12"/>
<keyword evidence="2" id="KW-0560">Oxidoreductase</keyword>
<dbReference type="PANTHER" id="PTHR44196:SF1">
    <property type="entry name" value="DEHYDROGENASE_REDUCTASE SDR FAMILY MEMBER 7B"/>
    <property type="match status" value="1"/>
</dbReference>
<dbReference type="OrthoDB" id="9775296at2"/>
<dbReference type="EMBL" id="CP011390">
    <property type="protein sequence ID" value="ANE49159.1"/>
    <property type="molecule type" value="Genomic_DNA"/>
</dbReference>
<dbReference type="Gene3D" id="3.40.50.720">
    <property type="entry name" value="NAD(P)-binding Rossmann-like Domain"/>
    <property type="match status" value="1"/>
</dbReference>
<dbReference type="SUPFAM" id="SSF51735">
    <property type="entry name" value="NAD(P)-binding Rossmann-fold domains"/>
    <property type="match status" value="1"/>
</dbReference>
<dbReference type="Pfam" id="PF00106">
    <property type="entry name" value="adh_short"/>
    <property type="match status" value="1"/>
</dbReference>
<feature type="domain" description="Ketoreductase" evidence="5">
    <location>
        <begin position="16"/>
        <end position="155"/>
    </location>
</feature>
<protein>
    <submittedName>
        <fullName evidence="6">Short-chain dehydrogenase</fullName>
    </submittedName>
</protein>
<proteinExistence type="inferred from homology"/>
<dbReference type="GO" id="GO:0016020">
    <property type="term" value="C:membrane"/>
    <property type="evidence" value="ECO:0007669"/>
    <property type="project" value="TreeGrafter"/>
</dbReference>
<dbReference type="SMART" id="SM00822">
    <property type="entry name" value="PKS_KR"/>
    <property type="match status" value="1"/>
</dbReference>
<dbReference type="PANTHER" id="PTHR44196">
    <property type="entry name" value="DEHYDROGENASE/REDUCTASE SDR FAMILY MEMBER 7B"/>
    <property type="match status" value="1"/>
</dbReference>
<gene>
    <name evidence="6" type="ORF">SY85_00215</name>
</gene>
<dbReference type="InterPro" id="IPR020904">
    <property type="entry name" value="Sc_DH/Rdtase_CS"/>
</dbReference>
<evidence type="ECO:0000256" key="1">
    <source>
        <dbReference type="ARBA" id="ARBA00006484"/>
    </source>
</evidence>
<feature type="transmembrane region" description="Helical" evidence="4">
    <location>
        <begin position="310"/>
        <end position="328"/>
    </location>
</feature>
<dbReference type="PRINTS" id="PR00081">
    <property type="entry name" value="GDHRDH"/>
</dbReference>
<keyword evidence="4" id="KW-1133">Transmembrane helix</keyword>
<accession>A0A172TQ12</accession>
<evidence type="ECO:0000256" key="3">
    <source>
        <dbReference type="RuleBase" id="RU000363"/>
    </source>
</evidence>
<name>A0A172TQ12_9BACT</name>
<dbReference type="STRING" id="1492898.SY85_00215"/>
<dbReference type="RefSeq" id="WP_066401171.1">
    <property type="nucleotide sequence ID" value="NZ_CP011390.1"/>
</dbReference>
<evidence type="ECO:0000259" key="5">
    <source>
        <dbReference type="SMART" id="SM00822"/>
    </source>
</evidence>
<reference evidence="7" key="1">
    <citation type="submission" date="2015-01" db="EMBL/GenBank/DDBJ databases">
        <title>Flavisolibacter sp./LCS9/ whole genome sequencing.</title>
        <authorList>
            <person name="Kim M.K."/>
            <person name="Srinivasan S."/>
            <person name="Lee J.-J."/>
        </authorList>
    </citation>
    <scope>NUCLEOTIDE SEQUENCE [LARGE SCALE GENOMIC DNA]</scope>
    <source>
        <strain evidence="7">LCS9</strain>
    </source>
</reference>
<dbReference type="InterPro" id="IPR057326">
    <property type="entry name" value="KR_dom"/>
</dbReference>
<evidence type="ECO:0000313" key="6">
    <source>
        <dbReference type="EMBL" id="ANE49159.1"/>
    </source>
</evidence>
<reference evidence="6 7" key="2">
    <citation type="journal article" date="2016" name="Int. J. Syst. Evol. Microbiol.">
        <title>Flavisolibacter tropicus sp. nov., isolated from tropical soil.</title>
        <authorList>
            <person name="Lee J.J."/>
            <person name="Kang M.S."/>
            <person name="Kim G.S."/>
            <person name="Lee C.S."/>
            <person name="Lim S."/>
            <person name="Lee J."/>
            <person name="Roh S.H."/>
            <person name="Kang H."/>
            <person name="Ha J.M."/>
            <person name="Bae S."/>
            <person name="Jung H.Y."/>
            <person name="Kim M.K."/>
        </authorList>
    </citation>
    <scope>NUCLEOTIDE SEQUENCE [LARGE SCALE GENOMIC DNA]</scope>
    <source>
        <strain evidence="6 7">LCS9</strain>
    </source>
</reference>
<evidence type="ECO:0000256" key="2">
    <source>
        <dbReference type="ARBA" id="ARBA00023002"/>
    </source>
</evidence>
<evidence type="ECO:0000313" key="7">
    <source>
        <dbReference type="Proteomes" id="UP000077177"/>
    </source>
</evidence>
<organism evidence="6 7">
    <name type="scientific">Flavisolibacter tropicus</name>
    <dbReference type="NCBI Taxonomy" id="1492898"/>
    <lineage>
        <taxon>Bacteria</taxon>
        <taxon>Pseudomonadati</taxon>
        <taxon>Bacteroidota</taxon>
        <taxon>Chitinophagia</taxon>
        <taxon>Chitinophagales</taxon>
        <taxon>Chitinophagaceae</taxon>
        <taxon>Flavisolibacter</taxon>
    </lineage>
</organism>
<dbReference type="NCBIfam" id="NF004792">
    <property type="entry name" value="PRK06139.1"/>
    <property type="match status" value="1"/>
</dbReference>
<keyword evidence="4" id="KW-0812">Transmembrane</keyword>
<dbReference type="Proteomes" id="UP000077177">
    <property type="component" value="Chromosome"/>
</dbReference>
<evidence type="ECO:0000256" key="4">
    <source>
        <dbReference type="SAM" id="Phobius"/>
    </source>
</evidence>
<dbReference type="KEGG" id="fla:SY85_00215"/>
<dbReference type="PRINTS" id="PR00080">
    <property type="entry name" value="SDRFAMILY"/>
</dbReference>
<dbReference type="PROSITE" id="PS00061">
    <property type="entry name" value="ADH_SHORT"/>
    <property type="match status" value="1"/>
</dbReference>
<keyword evidence="4" id="KW-0472">Membrane</keyword>
<dbReference type="GO" id="GO:0016491">
    <property type="term" value="F:oxidoreductase activity"/>
    <property type="evidence" value="ECO:0007669"/>
    <property type="project" value="UniProtKB-KW"/>
</dbReference>
<dbReference type="InterPro" id="IPR002347">
    <property type="entry name" value="SDR_fam"/>
</dbReference>
<sequence>MEEVNQRTTDTSLQGKVIVITGASSGVGRATALALARKSASVVLAARRDTVLDEVAEECKTLGGKALVVPTDVTDGDAIKILAAAAEEWGGHIDVWVNNAGVLAAGPFEETPVDVHDQVIKTNLLGYIHGAHAVLPIFKQQGYGILVNNISVGGWFPTPYAVGYSASKFGLRGFSEALRGELHQWPQIHVCDLYPAFLDTPGIQHAGNYTGHPLRPAPPVYDPQKVAEAISRLVLHPRPSTVVGGMASFLRIAHGLFPALSRNITANTMEFYFKRADSIKNTDGNLFEPAEYGTSIHGGWRTPPTPRQKAFTNALLVAGLAVGLLWLGKRV</sequence>
<comment type="similarity">
    <text evidence="1 3">Belongs to the short-chain dehydrogenases/reductases (SDR) family.</text>
</comment>
<dbReference type="InterPro" id="IPR036291">
    <property type="entry name" value="NAD(P)-bd_dom_sf"/>
</dbReference>
<keyword evidence="7" id="KW-1185">Reference proteome</keyword>